<dbReference type="Pfam" id="PF01915">
    <property type="entry name" value="Glyco_hydro_3_C"/>
    <property type="match status" value="1"/>
</dbReference>
<keyword evidence="7" id="KW-1185">Reference proteome</keyword>
<dbReference type="InterPro" id="IPR001764">
    <property type="entry name" value="Glyco_hydro_3_N"/>
</dbReference>
<evidence type="ECO:0000259" key="5">
    <source>
        <dbReference type="SMART" id="SM01217"/>
    </source>
</evidence>
<dbReference type="EMBL" id="AP024412">
    <property type="protein sequence ID" value="BCR35288.1"/>
    <property type="molecule type" value="Genomic_DNA"/>
</dbReference>
<dbReference type="PANTHER" id="PTHR42715:SF10">
    <property type="entry name" value="BETA-GLUCOSIDASE"/>
    <property type="match status" value="1"/>
</dbReference>
<feature type="domain" description="Fibronectin type III-like" evidence="5">
    <location>
        <begin position="562"/>
        <end position="632"/>
    </location>
</feature>
<dbReference type="InterPro" id="IPR050288">
    <property type="entry name" value="Cellulose_deg_GH3"/>
</dbReference>
<dbReference type="PRINTS" id="PR00133">
    <property type="entry name" value="GLHYDRLASE3"/>
</dbReference>
<dbReference type="Proteomes" id="UP000620133">
    <property type="component" value="Chromosome"/>
</dbReference>
<dbReference type="InterPro" id="IPR013783">
    <property type="entry name" value="Ig-like_fold"/>
</dbReference>
<dbReference type="InterPro" id="IPR036962">
    <property type="entry name" value="Glyco_hydro_3_N_sf"/>
</dbReference>
<dbReference type="SUPFAM" id="SSF52279">
    <property type="entry name" value="Beta-D-glucan exohydrolase, C-terminal domain"/>
    <property type="match status" value="1"/>
</dbReference>
<dbReference type="SUPFAM" id="SSF51445">
    <property type="entry name" value="(Trans)glycosidases"/>
    <property type="match status" value="1"/>
</dbReference>
<dbReference type="Pfam" id="PF14310">
    <property type="entry name" value="Fn3-like"/>
    <property type="match status" value="1"/>
</dbReference>
<dbReference type="PANTHER" id="PTHR42715">
    <property type="entry name" value="BETA-GLUCOSIDASE"/>
    <property type="match status" value="1"/>
</dbReference>
<dbReference type="GO" id="GO:0004553">
    <property type="term" value="F:hydrolase activity, hydrolyzing O-glycosyl compounds"/>
    <property type="evidence" value="ECO:0007669"/>
    <property type="project" value="InterPro"/>
</dbReference>
<dbReference type="GO" id="GO:0005975">
    <property type="term" value="P:carbohydrate metabolic process"/>
    <property type="evidence" value="ECO:0007669"/>
    <property type="project" value="InterPro"/>
</dbReference>
<sequence length="776" mass="88612">MSLTFEQKVQLLDGLDTWHTKPFEGLDSMLMTDGPHGIRKQIDTTDNIGVTGSVKATCYPTASLTACSFDRLIMKKLGENIAKEAIHHGVQMVLGPGINIKRTPLCGRNFEYISEDPFLSGELAAAYIKGSESMNVGTSLKHFICNNQEKNRFTIDSIVDERALHEIYYSGFKRALKENPATMMISYNKLNGQYLSENPILKDVVRNKWNYQGVVVSDWGAINNRSESVKMTCDLEMPSSHGYWTKKLLEDSLKDGVLKQEILNSSLRVESMIKKYKKQESVEIDFKKQHELARMIARESMVLTKNEDILPLNEKENVVFISGFYDQMRYQGGGSSHVNASEVSNIIDIASNYSKNLKCAKGFSIENQKIDIKLEKEALELANQSKKVIYAVGVPEILETEGFDRKTLDLPYNQVELFKKLYQINQNIILVVISGSVVNLKPFERSKGCLIAYLGGQASSLALMDILYGKTSPSGRLAETWIDDANMCNVSITDDNNAIYYDESIFVGYRYYETFRKPVRYHFGHGLSYATFIYKDFLVEEVDHEYKVSVSVRNTGKIVAKEVVLVFVENNESSVYKAKRELKAFDKVELKPNEVKTVSFTLTKEDFSFYDIYQKRFVRETGDYQIQICKHSGLIIDQAEIHIEGKEIKHPLVSYNQYEYNPIDFSKIYQKDLPMKNVKRMRPYTLSTTIREVEHTLMGKLVKIAISNTAAKQTKKIQDHWMKEVIKRSLMESPIRMLALFSNETLSLYQAEGIVDILNLKIFKGIKKLRTKSKGE</sequence>
<dbReference type="Pfam" id="PF00933">
    <property type="entry name" value="Glyco_hydro_3"/>
    <property type="match status" value="1"/>
</dbReference>
<dbReference type="Gene3D" id="3.40.50.1700">
    <property type="entry name" value="Glycoside hydrolase family 3 C-terminal domain"/>
    <property type="match status" value="1"/>
</dbReference>
<reference evidence="6" key="1">
    <citation type="submission" date="2021-01" db="EMBL/GenBank/DDBJ databases">
        <title>Draft genome sequence of Acholeplasmataceae bacterium strain Mahy22.</title>
        <authorList>
            <person name="Watanabe M."/>
            <person name="Kojima H."/>
            <person name="Fukui M."/>
        </authorList>
    </citation>
    <scope>NUCLEOTIDE SEQUENCE</scope>
    <source>
        <strain evidence="6">Mahy22</strain>
    </source>
</reference>
<evidence type="ECO:0000313" key="7">
    <source>
        <dbReference type="Proteomes" id="UP000620133"/>
    </source>
</evidence>
<dbReference type="RefSeq" id="WP_176239154.1">
    <property type="nucleotide sequence ID" value="NZ_AP024412.1"/>
</dbReference>
<protein>
    <submittedName>
        <fullName evidence="6">Glycosyl hydrolase</fullName>
    </submittedName>
</protein>
<keyword evidence="2 4" id="KW-0378">Hydrolase</keyword>
<keyword evidence="4" id="KW-0326">Glycosidase</keyword>
<dbReference type="KEGG" id="manr:MPAN_001810"/>
<dbReference type="InterPro" id="IPR019800">
    <property type="entry name" value="Glyco_hydro_3_AS"/>
</dbReference>
<dbReference type="PROSITE" id="PS00775">
    <property type="entry name" value="GLYCOSYL_HYDROL_F3"/>
    <property type="match status" value="1"/>
</dbReference>
<name>A0A7U9TKI6_9MOLU</name>
<evidence type="ECO:0000313" key="6">
    <source>
        <dbReference type="EMBL" id="BCR35288.1"/>
    </source>
</evidence>
<gene>
    <name evidence="6" type="ORF">MPAN_001810</name>
</gene>
<organism evidence="6 7">
    <name type="scientific">Mariniplasma anaerobium</name>
    <dbReference type="NCBI Taxonomy" id="2735436"/>
    <lineage>
        <taxon>Bacteria</taxon>
        <taxon>Bacillati</taxon>
        <taxon>Mycoplasmatota</taxon>
        <taxon>Mollicutes</taxon>
        <taxon>Acholeplasmatales</taxon>
        <taxon>Acholeplasmataceae</taxon>
        <taxon>Mariniplasma</taxon>
    </lineage>
</organism>
<dbReference type="InterPro" id="IPR026891">
    <property type="entry name" value="Fn3-like"/>
</dbReference>
<dbReference type="Gene3D" id="2.60.40.10">
    <property type="entry name" value="Immunoglobulins"/>
    <property type="match status" value="1"/>
</dbReference>
<dbReference type="InterPro" id="IPR017853">
    <property type="entry name" value="GH"/>
</dbReference>
<dbReference type="InterPro" id="IPR002772">
    <property type="entry name" value="Glyco_hydro_3_C"/>
</dbReference>
<evidence type="ECO:0000256" key="3">
    <source>
        <dbReference type="ARBA" id="ARBA00023277"/>
    </source>
</evidence>
<dbReference type="SMART" id="SM01217">
    <property type="entry name" value="Fn3_like"/>
    <property type="match status" value="1"/>
</dbReference>
<keyword evidence="3" id="KW-0119">Carbohydrate metabolism</keyword>
<dbReference type="AlphaFoldDB" id="A0A7U9TKI6"/>
<evidence type="ECO:0000256" key="4">
    <source>
        <dbReference type="RuleBase" id="RU361161"/>
    </source>
</evidence>
<proteinExistence type="inferred from homology"/>
<evidence type="ECO:0000256" key="1">
    <source>
        <dbReference type="ARBA" id="ARBA00005336"/>
    </source>
</evidence>
<accession>A0A7U9TKI6</accession>
<dbReference type="InterPro" id="IPR036881">
    <property type="entry name" value="Glyco_hydro_3_C_sf"/>
</dbReference>
<comment type="similarity">
    <text evidence="1 4">Belongs to the glycosyl hydrolase 3 family.</text>
</comment>
<dbReference type="Gene3D" id="3.20.20.300">
    <property type="entry name" value="Glycoside hydrolase, family 3, N-terminal domain"/>
    <property type="match status" value="1"/>
</dbReference>
<evidence type="ECO:0000256" key="2">
    <source>
        <dbReference type="ARBA" id="ARBA00022801"/>
    </source>
</evidence>